<feature type="compositionally biased region" description="Polar residues" evidence="9">
    <location>
        <begin position="666"/>
        <end position="680"/>
    </location>
</feature>
<evidence type="ECO:0000256" key="3">
    <source>
        <dbReference type="ARBA" id="ARBA00022658"/>
    </source>
</evidence>
<feature type="compositionally biased region" description="Basic and acidic residues" evidence="9">
    <location>
        <begin position="1256"/>
        <end position="1271"/>
    </location>
</feature>
<feature type="compositionally biased region" description="Polar residues" evidence="9">
    <location>
        <begin position="184"/>
        <end position="200"/>
    </location>
</feature>
<feature type="compositionally biased region" description="Polar residues" evidence="9">
    <location>
        <begin position="870"/>
        <end position="888"/>
    </location>
</feature>
<dbReference type="InterPro" id="IPR011019">
    <property type="entry name" value="KIND_dom"/>
</dbReference>
<dbReference type="InterPro" id="IPR001279">
    <property type="entry name" value="Metallo-B-lactamas"/>
</dbReference>
<feature type="region of interest" description="Disordered" evidence="9">
    <location>
        <begin position="424"/>
        <end position="557"/>
    </location>
</feature>
<feature type="region of interest" description="Disordered" evidence="9">
    <location>
        <begin position="911"/>
        <end position="992"/>
    </location>
</feature>
<feature type="compositionally biased region" description="Low complexity" evidence="9">
    <location>
        <begin position="1540"/>
        <end position="1555"/>
    </location>
</feature>
<feature type="compositionally biased region" description="Low complexity" evidence="9">
    <location>
        <begin position="172"/>
        <end position="183"/>
    </location>
</feature>
<dbReference type="SMART" id="SM00849">
    <property type="entry name" value="Lactamase_B"/>
    <property type="match status" value="1"/>
</dbReference>
<feature type="compositionally biased region" description="Polar residues" evidence="9">
    <location>
        <begin position="1304"/>
        <end position="1343"/>
    </location>
</feature>
<evidence type="ECO:0000256" key="1">
    <source>
        <dbReference type="ARBA" id="ARBA00001947"/>
    </source>
</evidence>
<keyword evidence="10" id="KW-0732">Signal</keyword>
<dbReference type="GO" id="GO:0046872">
    <property type="term" value="F:metal ion binding"/>
    <property type="evidence" value="ECO:0007669"/>
    <property type="project" value="UniProtKB-KW"/>
</dbReference>
<evidence type="ECO:0000259" key="13">
    <source>
        <dbReference type="PROSITE" id="PS51377"/>
    </source>
</evidence>
<comment type="caution">
    <text evidence="14">The sequence shown here is derived from an EMBL/GenBank/DDBJ whole genome shotgun (WGS) entry which is preliminary data.</text>
</comment>
<feature type="domain" description="Ras-GEF" evidence="11">
    <location>
        <begin position="1948"/>
        <end position="2202"/>
    </location>
</feature>
<proteinExistence type="inferred from homology"/>
<evidence type="ECO:0000256" key="9">
    <source>
        <dbReference type="SAM" id="MobiDB-lite"/>
    </source>
</evidence>
<feature type="non-terminal residue" evidence="14">
    <location>
        <position position="1"/>
    </location>
</feature>
<feature type="compositionally biased region" description="Polar residues" evidence="9">
    <location>
        <begin position="1471"/>
        <end position="1492"/>
    </location>
</feature>
<dbReference type="CDD" id="cd06224">
    <property type="entry name" value="REM"/>
    <property type="match status" value="1"/>
</dbReference>
<gene>
    <name evidence="14" type="ORF">BaRGS_00029492</name>
</gene>
<dbReference type="InterPro" id="IPR000651">
    <property type="entry name" value="Ras-like_Gua-exchang_fac_N"/>
</dbReference>
<evidence type="ECO:0000256" key="8">
    <source>
        <dbReference type="PROSITE-ProRule" id="PRU00168"/>
    </source>
</evidence>
<evidence type="ECO:0000256" key="6">
    <source>
        <dbReference type="ARBA" id="ARBA00022801"/>
    </source>
</evidence>
<dbReference type="InterPro" id="IPR036964">
    <property type="entry name" value="RASGEF_cat_dom_sf"/>
</dbReference>
<feature type="compositionally biased region" description="Low complexity" evidence="9">
    <location>
        <begin position="1353"/>
        <end position="1368"/>
    </location>
</feature>
<feature type="region of interest" description="Disordered" evidence="9">
    <location>
        <begin position="114"/>
        <end position="221"/>
    </location>
</feature>
<feature type="compositionally biased region" description="Basic and acidic residues" evidence="9">
    <location>
        <begin position="1455"/>
        <end position="1470"/>
    </location>
</feature>
<dbReference type="SUPFAM" id="SSF48366">
    <property type="entry name" value="Ras GEF"/>
    <property type="match status" value="1"/>
</dbReference>
<dbReference type="SMART" id="SM00147">
    <property type="entry name" value="RasGEF"/>
    <property type="match status" value="1"/>
</dbReference>
<feature type="domain" description="N-terminal Ras-GEF" evidence="12">
    <location>
        <begin position="1731"/>
        <end position="1855"/>
    </location>
</feature>
<keyword evidence="15" id="KW-1185">Reference proteome</keyword>
<reference evidence="14 15" key="1">
    <citation type="journal article" date="2023" name="Sci. Data">
        <title>Genome assembly of the Korean intertidal mud-creeper Batillaria attramentaria.</title>
        <authorList>
            <person name="Patra A.K."/>
            <person name="Ho P.T."/>
            <person name="Jun S."/>
            <person name="Lee S.J."/>
            <person name="Kim Y."/>
            <person name="Won Y.J."/>
        </authorList>
    </citation>
    <scope>NUCLEOTIDE SEQUENCE [LARGE SCALE GENOMIC DNA]</scope>
    <source>
        <strain evidence="14">Wonlab-2016</strain>
    </source>
</reference>
<evidence type="ECO:0000256" key="4">
    <source>
        <dbReference type="ARBA" id="ARBA00022723"/>
    </source>
</evidence>
<evidence type="ECO:0000256" key="10">
    <source>
        <dbReference type="SAM" id="SignalP"/>
    </source>
</evidence>
<dbReference type="GO" id="GO:0005085">
    <property type="term" value="F:guanyl-nucleotide exchange factor activity"/>
    <property type="evidence" value="ECO:0007669"/>
    <property type="project" value="UniProtKB-KW"/>
</dbReference>
<name>A0ABD0JWW9_9CAEN</name>
<evidence type="ECO:0000313" key="15">
    <source>
        <dbReference type="Proteomes" id="UP001519460"/>
    </source>
</evidence>
<evidence type="ECO:0000256" key="2">
    <source>
        <dbReference type="ARBA" id="ARBA00006759"/>
    </source>
</evidence>
<accession>A0ABD0JWW9</accession>
<feature type="region of interest" description="Disordered" evidence="9">
    <location>
        <begin position="601"/>
        <end position="731"/>
    </location>
</feature>
<dbReference type="Gene3D" id="1.10.840.10">
    <property type="entry name" value="Ras guanine-nucleotide exchange factors catalytic domain"/>
    <property type="match status" value="1"/>
</dbReference>
<evidence type="ECO:0000259" key="11">
    <source>
        <dbReference type="PROSITE" id="PS50009"/>
    </source>
</evidence>
<dbReference type="InterPro" id="IPR029899">
    <property type="entry name" value="KNDC1"/>
</dbReference>
<feature type="compositionally biased region" description="Low complexity" evidence="9">
    <location>
        <begin position="119"/>
        <end position="141"/>
    </location>
</feature>
<dbReference type="Pfam" id="PF00617">
    <property type="entry name" value="RasGEF"/>
    <property type="match status" value="1"/>
</dbReference>
<protein>
    <submittedName>
        <fullName evidence="14">Uncharacterized protein</fullName>
    </submittedName>
</protein>
<dbReference type="PROSITE" id="PS50009">
    <property type="entry name" value="RASGEF_CAT"/>
    <property type="match status" value="1"/>
</dbReference>
<evidence type="ECO:0000259" key="12">
    <source>
        <dbReference type="PROSITE" id="PS50212"/>
    </source>
</evidence>
<feature type="compositionally biased region" description="Low complexity" evidence="9">
    <location>
        <begin position="654"/>
        <end position="665"/>
    </location>
</feature>
<feature type="compositionally biased region" description="Polar residues" evidence="9">
    <location>
        <begin position="1444"/>
        <end position="1453"/>
    </location>
</feature>
<dbReference type="Gene3D" id="1.20.870.10">
    <property type="entry name" value="Son of sevenless (SoS) protein Chain: S domain 1"/>
    <property type="match status" value="1"/>
</dbReference>
<keyword evidence="4" id="KW-0479">Metal-binding</keyword>
<dbReference type="Pfam" id="PF00618">
    <property type="entry name" value="RasGEF_N"/>
    <property type="match status" value="1"/>
</dbReference>
<evidence type="ECO:0000256" key="7">
    <source>
        <dbReference type="ARBA" id="ARBA00022833"/>
    </source>
</evidence>
<feature type="region of interest" description="Disordered" evidence="9">
    <location>
        <begin position="1893"/>
        <end position="1934"/>
    </location>
</feature>
<dbReference type="InterPro" id="IPR036866">
    <property type="entry name" value="RibonucZ/Hydroxyglut_hydro"/>
</dbReference>
<dbReference type="Gene3D" id="3.60.15.10">
    <property type="entry name" value="Ribonuclease Z/Hydroxyacylglutathione hydrolase-like"/>
    <property type="match status" value="2"/>
</dbReference>
<feature type="compositionally biased region" description="Polar residues" evidence="9">
    <location>
        <begin position="688"/>
        <end position="701"/>
    </location>
</feature>
<dbReference type="SMART" id="SM00750">
    <property type="entry name" value="KIND"/>
    <property type="match status" value="1"/>
</dbReference>
<feature type="compositionally biased region" description="Polar residues" evidence="9">
    <location>
        <begin position="1403"/>
        <end position="1422"/>
    </location>
</feature>
<dbReference type="Gene3D" id="1.10.510.10">
    <property type="entry name" value="Transferase(Phosphotransferase) domain 1"/>
    <property type="match status" value="1"/>
</dbReference>
<keyword evidence="7" id="KW-0862">Zinc</keyword>
<dbReference type="InterPro" id="IPR011009">
    <property type="entry name" value="Kinase-like_dom_sf"/>
</dbReference>
<feature type="chain" id="PRO_5044829750" evidence="10">
    <location>
        <begin position="26"/>
        <end position="2548"/>
    </location>
</feature>
<dbReference type="Pfam" id="PF00753">
    <property type="entry name" value="Lactamase_B"/>
    <property type="match status" value="1"/>
</dbReference>
<feature type="compositionally biased region" description="Basic and acidic residues" evidence="9">
    <location>
        <begin position="1293"/>
        <end position="1303"/>
    </location>
</feature>
<evidence type="ECO:0000313" key="14">
    <source>
        <dbReference type="EMBL" id="KAK7479244.1"/>
    </source>
</evidence>
<keyword evidence="3 8" id="KW-0344">Guanine-nucleotide releasing factor</keyword>
<feature type="compositionally biased region" description="Basic and acidic residues" evidence="9">
    <location>
        <begin position="1894"/>
        <end position="1903"/>
    </location>
</feature>
<dbReference type="Proteomes" id="UP001519460">
    <property type="component" value="Unassembled WGS sequence"/>
</dbReference>
<sequence length="2548" mass="280370">SHLSEVSHLFSLGMTLLYAVEYSSGNEDGEDSRPEFSEDLNDLLTHLTQNDSEERPSLELVLELCDRALEEASSQEICQNFACVTDEKSPEERGSSSLQSVTEELAAYLQNQTGLVTPGQQTSNSDSDSSKTRSGSSQRASNDTQASNQADRKQESSRNSTQTEDGLLDPPGASGSGVSAEEGTMQSGVSRAQQQPSQSPDMDGPNSVGDDSSAATPRKGRRRQGLLLSDILDVLDRYLHEAELWALCRESIVSLQRKKKHLPAYISLDTLMVRENGCVSYKAIPEDKPLEVIYMAPELQQKGVLNEKTCMYGLGITLRCAAGQKYSSSPLELTVGPAFEELLTSLLQSKPDHRPLLETALLACDEYEKQSSINSKALLQELYMDASALMTSREQKGKSNPLSSETEDSSLRAATDLQLSAFKPITPDAQPSGSAFRPVPVKAKPPKPVSDGSSSRQRYPSAFSSSATHFKPIILHKTDGAEARGGDEAGAEPEDKEKNVVKKLREIKKNLLKHRPPGSLSKDVEIDDSKPPVPVGDQRRTPKGASNGSRKNSGVSESAGTLESLLLQLQSSGQMPETQNLALAIAQHLQAQLGAGVQEKGSGVPQALTQPQAGSAPSMAAATTSETVISTSSSQNATANNPPAISGSNVPLLSSATQAVTSSTQPLPSNTQPLPSNMQPSGAGVMQSPAQPESGTQSQPVTPRDYQSLTQPSPLQQSLNPSVIPQLQGPVQSMNLPPVSQGTFFGQTVSVPMLQYGGGVMSGPVQYQLQQDPRTGLVQLVPVSMVPYGAQPAPSCSPHTLNSDQGFAWPQQYPVSPVGGYNVMEPQLTDSGGVPPRDGGEGSLHRVPSKPSLTGRNAKGLIQKTAAQRARNTVGASASPTGYHSDSNVDAGKFSVYRSHSHHDEDLLAAYSDDNQSKHRRANTSGSKLPTSGAEFVEDRVKREAGNTQGEFQHSGDARYTRTSHSSTRGVSQPYRTNSQSSSPSPSKDSGICLTGNGVMPQAVEASLMERLLSSDSLRHQQILAHVLQILHKGLAHEEHLDNFQGEEVIAEYVVSLAHLKWETFMSAVTEKYTEIYWSRSLLGNLYHAVNGQPPSVAQTSAKTPPATRNKPFTYGDETDAAGEREQRVRRQSEPAFVSTQGDEEGGEPPPRYPESKQIFHSVEEKQQESMSRQRHGVSEEGGDGGSAGGGHSAVRVLANGRYASGPSETSDSTDNESQEKRRRFKKRYELDRNKSTSLHALTGGGNMTLSPESVMHADEVSDTADSRLQEALRNYDPAKNIYQDKMPFSGQAKDRREQDLCTDRNSLYNTNSPTASSYIPSSYHSLPRQSRPQHTHDSQQQQKPRDYWPGGSSPSHSSSATTSQPSSLPGSTNNSTPTNSLGPLRQDVYQRPPRGPSGLPPQGNSRSPNLNNSGAGSNHSYSPALGRKGETDSPVHMRHHNQQLHSKLSSPASREPRELYYGYHRDAETRSPNSAYNPNLSRHSDATSYSPSFGRDGGDTNTRHGKQFTQMNRQLSPSLSEVNNNAHKMTPGRESLHNAVSSPKSSEVSASPSRRSAKPRLAWGQELGEYRKKGQVVYHSAMIQLNMTPEVDRFIHEIDEDNKATIESRLSSVEQEIAVQRKQRRKSQAFYKKLTEPGSKQTKGETKGVISQVLKDMSEMTNKLRFLDLCRTHLQMLLAELYGLDTCFLHTLVSSGGGGAGEPHCLVLQPFLENQLLQFQTVREPSTGCELQVLQAGHPKGLLAYLFTLTALSDGYIHQFLFCFRYFLKAEEVFHFITQKYLAAAKGNQSDVNIVRVQQRAMDLLQFWVEGFYSVDFERNEPLSDKLEAFVMQRVDRGMAGAQNLLNLLYACHLGENTELVGQPDSTDDQDEVYYLHLSAPKRWESFRSLLGRKKDGNKQTPKESPGVPYKDAGGVLVEKRPPSRAESGSTLSLSRRADAAQLMDYAPHRLAEQLTLMEQELFQRTHPVHYLDSKAQGVGVDMSIPSLRTPSMARKKESSGQSSLFIGPQQFESRVSDMISHHQEITHWVSAEILSAGSQKAQVAILTKFLTTAQLCVEIRNFATALAIVAGLDNLLVRQLPAWKHLPAKAASIMEHLETLQVQLKGEQMALMKDKESHMYPTIPCALYFLLHLQQLEIGGFTLANGMYKWAKMRSICQMIDQIRIFREHEYGFEPDYELQSLICRRLHELSDRDLHTVAAAHDNNFRRVTSASAVGLQGTWRRVKASGCLLLIHDYLADDRNLNLFRRGFSSLYQTKAKMTNAGGCLFRIGYYLYSRTCIGYYYHQRDIEKARDKLNGGLHSHLSPFDYGVPMLLDNYAYVITDRRNNKTVVIDPGHAEPVQVVLSEKNIMPDAVLVTHKHWDHSGGNKDMRQQYPGLHVYGSATDSVRDITDSVVDGAELEFGDLRFQAVLTPGHTVGHTVYILSGAPFGVADSVFSGDLLFLSGCGHEYAKENLEFACHVEKENRDAQAKLEWVNSQRNKKLCTCPSTVMEEKKYNPFLRTFEEPLARSLGLLVGDTFKRPDNHARARMLEELRERKDSFNYKL</sequence>
<feature type="compositionally biased region" description="Low complexity" evidence="9">
    <location>
        <begin position="620"/>
        <end position="644"/>
    </location>
</feature>
<keyword evidence="6" id="KW-0378">Hydrolase</keyword>
<comment type="cofactor">
    <cofactor evidence="1">
        <name>Zn(2+)</name>
        <dbReference type="ChEBI" id="CHEBI:29105"/>
    </cofactor>
</comment>
<dbReference type="InterPro" id="IPR032282">
    <property type="entry name" value="HAGH_C"/>
</dbReference>
<dbReference type="InterPro" id="IPR001895">
    <property type="entry name" value="RASGEF_cat_dom"/>
</dbReference>
<dbReference type="InterPro" id="IPR023578">
    <property type="entry name" value="Ras_GEF_dom_sf"/>
</dbReference>
<feature type="compositionally biased region" description="Polar residues" evidence="9">
    <location>
        <begin position="1369"/>
        <end position="1382"/>
    </location>
</feature>
<feature type="signal peptide" evidence="10">
    <location>
        <begin position="1"/>
        <end position="25"/>
    </location>
</feature>
<feature type="compositionally biased region" description="Low complexity" evidence="9">
    <location>
        <begin position="707"/>
        <end position="722"/>
    </location>
</feature>
<feature type="compositionally biased region" description="Basic and acidic residues" evidence="9">
    <location>
        <begin position="1122"/>
        <end position="1133"/>
    </location>
</feature>
<dbReference type="CDD" id="cd07723">
    <property type="entry name" value="hydroxyacylglutathione_hydrolase_MBL-fold"/>
    <property type="match status" value="1"/>
</dbReference>
<keyword evidence="5" id="KW-0677">Repeat</keyword>
<dbReference type="PROSITE" id="PS50212">
    <property type="entry name" value="RASGEF_NTER"/>
    <property type="match status" value="1"/>
</dbReference>
<dbReference type="PANTHER" id="PTHR21560:SF0">
    <property type="entry name" value="KINASE NON-CATALYTIC C-LOBE DOMAIN-CONTAINING PROTEIN 1"/>
    <property type="match status" value="1"/>
</dbReference>
<dbReference type="Pfam" id="PF16123">
    <property type="entry name" value="HAGH_C"/>
    <property type="match status" value="1"/>
</dbReference>
<feature type="region of interest" description="Disordered" evidence="9">
    <location>
        <begin position="1096"/>
        <end position="1561"/>
    </location>
</feature>
<dbReference type="SUPFAM" id="SSF56112">
    <property type="entry name" value="Protein kinase-like (PK-like)"/>
    <property type="match status" value="1"/>
</dbReference>
<feature type="region of interest" description="Disordered" evidence="9">
    <location>
        <begin position="824"/>
        <end position="888"/>
    </location>
</feature>
<feature type="compositionally biased region" description="Polar residues" evidence="9">
    <location>
        <begin position="451"/>
        <end position="468"/>
    </location>
</feature>
<dbReference type="InterPro" id="IPR035680">
    <property type="entry name" value="Clx_II_MBL"/>
</dbReference>
<feature type="compositionally biased region" description="Polar residues" evidence="9">
    <location>
        <begin position="544"/>
        <end position="557"/>
    </location>
</feature>
<dbReference type="PANTHER" id="PTHR21560">
    <property type="entry name" value="VERY KIND PROTEIN"/>
    <property type="match status" value="1"/>
</dbReference>
<comment type="similarity">
    <text evidence="2">Belongs to the metallo-beta-lactamase superfamily. Glyoxalase II family.</text>
</comment>
<dbReference type="EMBL" id="JACVVK020000307">
    <property type="protein sequence ID" value="KAK7479244.1"/>
    <property type="molecule type" value="Genomic_DNA"/>
</dbReference>
<evidence type="ECO:0000256" key="5">
    <source>
        <dbReference type="ARBA" id="ARBA00022737"/>
    </source>
</evidence>
<feature type="region of interest" description="Disordered" evidence="9">
    <location>
        <begin position="391"/>
        <end position="411"/>
    </location>
</feature>
<feature type="compositionally biased region" description="Polar residues" evidence="9">
    <location>
        <begin position="1508"/>
        <end position="1528"/>
    </location>
</feature>
<dbReference type="PROSITE" id="PS51377">
    <property type="entry name" value="KIND"/>
    <property type="match status" value="1"/>
</dbReference>
<dbReference type="SUPFAM" id="SSF56281">
    <property type="entry name" value="Metallo-hydrolase/oxidoreductase"/>
    <property type="match status" value="1"/>
</dbReference>
<organism evidence="14 15">
    <name type="scientific">Batillaria attramentaria</name>
    <dbReference type="NCBI Taxonomy" id="370345"/>
    <lineage>
        <taxon>Eukaryota</taxon>
        <taxon>Metazoa</taxon>
        <taxon>Spiralia</taxon>
        <taxon>Lophotrochozoa</taxon>
        <taxon>Mollusca</taxon>
        <taxon>Gastropoda</taxon>
        <taxon>Caenogastropoda</taxon>
        <taxon>Sorbeoconcha</taxon>
        <taxon>Cerithioidea</taxon>
        <taxon>Batillariidae</taxon>
        <taxon>Batillaria</taxon>
    </lineage>
</organism>
<feature type="compositionally biased region" description="Polar residues" evidence="9">
    <location>
        <begin position="961"/>
        <end position="978"/>
    </location>
</feature>
<dbReference type="GO" id="GO:0016787">
    <property type="term" value="F:hydrolase activity"/>
    <property type="evidence" value="ECO:0007669"/>
    <property type="project" value="UniProtKB-KW"/>
</dbReference>
<feature type="compositionally biased region" description="Basic and acidic residues" evidence="9">
    <location>
        <begin position="476"/>
        <end position="509"/>
    </location>
</feature>
<feature type="domain" description="KIND" evidence="13">
    <location>
        <begin position="226"/>
        <end position="409"/>
    </location>
</feature>